<dbReference type="AlphaFoldDB" id="A0A0T6LXT4"/>
<comment type="caution">
    <text evidence="1">The sequence shown here is derived from an EMBL/GenBank/DDBJ whole genome shotgun (WGS) entry which is preliminary data.</text>
</comment>
<evidence type="ECO:0000313" key="2">
    <source>
        <dbReference type="Proteomes" id="UP000050867"/>
    </source>
</evidence>
<keyword evidence="2" id="KW-1185">Reference proteome</keyword>
<protein>
    <recommendedName>
        <fullName evidence="3">NTP pyrophosphohydrolase MazG putative catalytic core domain-containing protein</fullName>
    </recommendedName>
</protein>
<dbReference type="Proteomes" id="UP000050867">
    <property type="component" value="Unassembled WGS sequence"/>
</dbReference>
<dbReference type="EMBL" id="LLZU01000003">
    <property type="protein sequence ID" value="KRV50829.1"/>
    <property type="molecule type" value="Genomic_DNA"/>
</dbReference>
<evidence type="ECO:0008006" key="3">
    <source>
        <dbReference type="Google" id="ProtNLM"/>
    </source>
</evidence>
<dbReference type="eggNOG" id="COG1694">
    <property type="taxonomic scope" value="Bacteria"/>
</dbReference>
<dbReference type="SUPFAM" id="SSF101386">
    <property type="entry name" value="all-alpha NTP pyrophosphatases"/>
    <property type="match status" value="1"/>
</dbReference>
<dbReference type="Gene3D" id="1.10.287.1080">
    <property type="entry name" value="MazG-like"/>
    <property type="match status" value="1"/>
</dbReference>
<dbReference type="InterPro" id="IPR044548">
    <property type="entry name" value="AF0060_NTP-PPase_MazG-like"/>
</dbReference>
<gene>
    <name evidence="1" type="ORF">AQ490_12785</name>
</gene>
<accession>A0A0T6LXT4</accession>
<name>A0A0T6LXT4_WENVI</name>
<dbReference type="RefSeq" id="WP_018384490.1">
    <property type="nucleotide sequence ID" value="NZ_LLZU01000003.1"/>
</dbReference>
<dbReference type="OrthoDB" id="3785106at2"/>
<dbReference type="STRING" id="76728.AQ490_12785"/>
<dbReference type="CDD" id="cd11533">
    <property type="entry name" value="NTP-PPase_Af0060_like"/>
    <property type="match status" value="1"/>
</dbReference>
<proteinExistence type="predicted"/>
<organism evidence="1 2">
    <name type="scientific">Wenjunlia vitaminophila</name>
    <name type="common">Streptomyces vitaminophilus</name>
    <dbReference type="NCBI Taxonomy" id="76728"/>
    <lineage>
        <taxon>Bacteria</taxon>
        <taxon>Bacillati</taxon>
        <taxon>Actinomycetota</taxon>
        <taxon>Actinomycetes</taxon>
        <taxon>Kitasatosporales</taxon>
        <taxon>Streptomycetaceae</taxon>
        <taxon>Wenjunlia</taxon>
    </lineage>
</organism>
<sequence>MLDTWNTIDRLVAWLDATSEAPPEAARLLRVLKISEEAGEVAEAIHGATGANPRKGHSHTWEDVHRELCDVIMTGMVALRTFTPDADKVFAERLARVAERALGS</sequence>
<reference evidence="1 2" key="1">
    <citation type="submission" date="2015-10" db="EMBL/GenBank/DDBJ databases">
        <title>Draft genome sequence of pyrrolomycin-producing Streptomyces vitaminophilus.</title>
        <authorList>
            <person name="Graham D.E."/>
            <person name="Mahan K.M."/>
            <person name="Klingeman D.M."/>
            <person name="Hettich R.L."/>
            <person name="Parry R.J."/>
        </authorList>
    </citation>
    <scope>NUCLEOTIDE SEQUENCE [LARGE SCALE GENOMIC DNA]</scope>
    <source>
        <strain evidence="1 2">ATCC 31673</strain>
    </source>
</reference>
<evidence type="ECO:0000313" key="1">
    <source>
        <dbReference type="EMBL" id="KRV50829.1"/>
    </source>
</evidence>